<evidence type="ECO:0000313" key="2">
    <source>
        <dbReference type="Proteomes" id="UP000215383"/>
    </source>
</evidence>
<accession>A0A239U7K8</accession>
<dbReference type="Proteomes" id="UP000215383">
    <property type="component" value="Chromosome 1"/>
</dbReference>
<dbReference type="GeneID" id="78508070"/>
<dbReference type="OrthoDB" id="2051719at2"/>
<evidence type="ECO:0000313" key="1">
    <source>
        <dbReference type="EMBL" id="SNV05054.1"/>
    </source>
</evidence>
<reference evidence="1 2" key="1">
    <citation type="submission" date="2017-06" db="EMBL/GenBank/DDBJ databases">
        <authorList>
            <consortium name="Pathogen Informatics"/>
        </authorList>
    </citation>
    <scope>NUCLEOTIDE SEQUENCE [LARGE SCALE GENOMIC DNA]</scope>
    <source>
        <strain evidence="1 2">NCTC10570</strain>
    </source>
</reference>
<name>A0A239U7K8_9FIRM</name>
<organism evidence="1 2">
    <name type="scientific">Megamonas hypermegale</name>
    <dbReference type="NCBI Taxonomy" id="158847"/>
    <lineage>
        <taxon>Bacteria</taxon>
        <taxon>Bacillati</taxon>
        <taxon>Bacillota</taxon>
        <taxon>Negativicutes</taxon>
        <taxon>Selenomonadales</taxon>
        <taxon>Selenomonadaceae</taxon>
        <taxon>Megamonas</taxon>
    </lineage>
</organism>
<gene>
    <name evidence="1" type="ORF">SAMEA4364220_02088</name>
</gene>
<sequence length="107" mass="12710">MNKVSIKNNVYVVAKVSSKYKNKLDYYLIIPGRGYEYAFTKNYRKSCYIFCKSPILLNKVLYNRSHNIPLMVLKKYFHHNMSYLIDCLELDDFVLKRGAKNKYHKAA</sequence>
<dbReference type="RefSeq" id="WP_027890016.1">
    <property type="nucleotide sequence ID" value="NZ_CASFMS010000059.1"/>
</dbReference>
<dbReference type="AlphaFoldDB" id="A0A239U7K8"/>
<protein>
    <submittedName>
        <fullName evidence="1">Uncharacterized protein</fullName>
    </submittedName>
</protein>
<keyword evidence="2" id="KW-1185">Reference proteome</keyword>
<dbReference type="EMBL" id="LT906446">
    <property type="protein sequence ID" value="SNV05054.1"/>
    <property type="molecule type" value="Genomic_DNA"/>
</dbReference>
<proteinExistence type="predicted"/>